<dbReference type="InterPro" id="IPR050072">
    <property type="entry name" value="Peptidase_M20A"/>
</dbReference>
<dbReference type="SUPFAM" id="SSF53187">
    <property type="entry name" value="Zn-dependent exopeptidases"/>
    <property type="match status" value="1"/>
</dbReference>
<comment type="caution">
    <text evidence="5">The sequence shown here is derived from an EMBL/GenBank/DDBJ whole genome shotgun (WGS) entry which is preliminary data.</text>
</comment>
<feature type="chain" id="PRO_5015877963" evidence="3">
    <location>
        <begin position="22"/>
        <end position="435"/>
    </location>
</feature>
<feature type="signal peptide" evidence="3">
    <location>
        <begin position="1"/>
        <end position="21"/>
    </location>
</feature>
<keyword evidence="3" id="KW-0732">Signal</keyword>
<keyword evidence="2" id="KW-0378">Hydrolase</keyword>
<dbReference type="EMBL" id="QFNN01000054">
    <property type="protein sequence ID" value="PZO89570.1"/>
    <property type="molecule type" value="Genomic_DNA"/>
</dbReference>
<dbReference type="PANTHER" id="PTHR43808">
    <property type="entry name" value="ACETYLORNITHINE DEACETYLASE"/>
    <property type="match status" value="1"/>
</dbReference>
<evidence type="ECO:0000313" key="5">
    <source>
        <dbReference type="EMBL" id="PZO89570.1"/>
    </source>
</evidence>
<proteinExistence type="predicted"/>
<dbReference type="InterPro" id="IPR011650">
    <property type="entry name" value="Peptidase_M20_dimer"/>
</dbReference>
<dbReference type="InterPro" id="IPR036264">
    <property type="entry name" value="Bact_exopeptidase_dim_dom"/>
</dbReference>
<feature type="domain" description="Peptidase M20 dimerisation" evidence="4">
    <location>
        <begin position="214"/>
        <end position="330"/>
    </location>
</feature>
<organism evidence="5 6">
    <name type="scientific">Sphingomonas sanxanigenens</name>
    <dbReference type="NCBI Taxonomy" id="397260"/>
    <lineage>
        <taxon>Bacteria</taxon>
        <taxon>Pseudomonadati</taxon>
        <taxon>Pseudomonadota</taxon>
        <taxon>Alphaproteobacteria</taxon>
        <taxon>Sphingomonadales</taxon>
        <taxon>Sphingomonadaceae</taxon>
        <taxon>Sphingomonas</taxon>
    </lineage>
</organism>
<dbReference type="SUPFAM" id="SSF55031">
    <property type="entry name" value="Bacterial exopeptidase dimerisation domain"/>
    <property type="match status" value="1"/>
</dbReference>
<dbReference type="Proteomes" id="UP000249066">
    <property type="component" value="Unassembled WGS sequence"/>
</dbReference>
<dbReference type="Gene3D" id="3.40.630.10">
    <property type="entry name" value="Zn peptidases"/>
    <property type="match status" value="1"/>
</dbReference>
<evidence type="ECO:0000256" key="1">
    <source>
        <dbReference type="ARBA" id="ARBA00022723"/>
    </source>
</evidence>
<dbReference type="GO" id="GO:0016787">
    <property type="term" value="F:hydrolase activity"/>
    <property type="evidence" value="ECO:0007669"/>
    <property type="project" value="UniProtKB-KW"/>
</dbReference>
<evidence type="ECO:0000313" key="6">
    <source>
        <dbReference type="Proteomes" id="UP000249066"/>
    </source>
</evidence>
<dbReference type="InterPro" id="IPR002933">
    <property type="entry name" value="Peptidase_M20"/>
</dbReference>
<sequence length="435" mass="45339">MNYPSLAAIIALALAATAAPAALTPPEKKMVATVDAGKEQNIALLERLVNVNSGSLNIEGVTEVGRMMRAELEPLGFDVRWAPMAAAGRAGHIIAVHKGDGRGKRMLLIGHLDTVFEKDSPFQTFVRKGSKAEGPGAGDDKGGMVVMVAALRAMQAAGTLKNADIEIVLTGDEEDSGDPIAIARADLIAAGKRADAALDFEGLIVDNGVDMGSIARRSSSSWTLTVTARGGHSSGIFSDAAGFGAIYEMARILDQFRRELREPNLTYNVGIVTGGSRAELDGGGIRATAAGKSNIIAEKAIARGDMRTLSDEQTERTRAKMKAIVATPLPGATSSIVFEEGGYPAMAPTEGNRALLARLNGVNHDLGLAQMPALDPLKRGAGDIAFVAKDVDGLVGLGTASEGDHAPGETVDLDSIQRQAKRAAILMSRLAATPR</sequence>
<evidence type="ECO:0000259" key="4">
    <source>
        <dbReference type="Pfam" id="PF07687"/>
    </source>
</evidence>
<reference evidence="5 6" key="1">
    <citation type="submission" date="2017-08" db="EMBL/GenBank/DDBJ databases">
        <title>Infants hospitalized years apart are colonized by the same room-sourced microbial strains.</title>
        <authorList>
            <person name="Brooks B."/>
            <person name="Olm M.R."/>
            <person name="Firek B.A."/>
            <person name="Baker R."/>
            <person name="Thomas B.C."/>
            <person name="Morowitz M.J."/>
            <person name="Banfield J.F."/>
        </authorList>
    </citation>
    <scope>NUCLEOTIDE SEQUENCE [LARGE SCALE GENOMIC DNA]</scope>
    <source>
        <strain evidence="5">S2_018_000_R2_101</strain>
    </source>
</reference>
<evidence type="ECO:0000256" key="2">
    <source>
        <dbReference type="ARBA" id="ARBA00022801"/>
    </source>
</evidence>
<dbReference type="PANTHER" id="PTHR43808:SF32">
    <property type="entry name" value="ARGE_DAPE-RELATED DEACYLASE"/>
    <property type="match status" value="1"/>
</dbReference>
<keyword evidence="1" id="KW-0479">Metal-binding</keyword>
<dbReference type="Pfam" id="PF01546">
    <property type="entry name" value="Peptidase_M20"/>
    <property type="match status" value="1"/>
</dbReference>
<gene>
    <name evidence="5" type="ORF">DI623_09830</name>
</gene>
<dbReference type="Pfam" id="PF07687">
    <property type="entry name" value="M20_dimer"/>
    <property type="match status" value="1"/>
</dbReference>
<protein>
    <submittedName>
        <fullName evidence="5">Peptidase M20</fullName>
    </submittedName>
</protein>
<evidence type="ECO:0000256" key="3">
    <source>
        <dbReference type="SAM" id="SignalP"/>
    </source>
</evidence>
<accession>A0A2W5A4N5</accession>
<dbReference type="GO" id="GO:0046872">
    <property type="term" value="F:metal ion binding"/>
    <property type="evidence" value="ECO:0007669"/>
    <property type="project" value="UniProtKB-KW"/>
</dbReference>
<dbReference type="Gene3D" id="3.30.70.360">
    <property type="match status" value="1"/>
</dbReference>
<name>A0A2W5A4N5_9SPHN</name>
<dbReference type="AlphaFoldDB" id="A0A2W5A4N5"/>